<dbReference type="EMBL" id="CAACVJ010000232">
    <property type="protein sequence ID" value="VEP15088.1"/>
    <property type="molecule type" value="Genomic_DNA"/>
</dbReference>
<dbReference type="Pfam" id="PF17914">
    <property type="entry name" value="HopA1"/>
    <property type="match status" value="1"/>
</dbReference>
<accession>A0A563VUK3</accession>
<dbReference type="InterPro" id="IPR040871">
    <property type="entry name" value="HopA1"/>
</dbReference>
<dbReference type="AlphaFoldDB" id="A0A563VUK3"/>
<organism evidence="1 2">
    <name type="scientific">Hyella patelloides LEGE 07179</name>
    <dbReference type="NCBI Taxonomy" id="945734"/>
    <lineage>
        <taxon>Bacteria</taxon>
        <taxon>Bacillati</taxon>
        <taxon>Cyanobacteriota</taxon>
        <taxon>Cyanophyceae</taxon>
        <taxon>Pleurocapsales</taxon>
        <taxon>Hyellaceae</taxon>
        <taxon>Hyella</taxon>
    </lineage>
</organism>
<gene>
    <name evidence="1" type="ORF">H1P_3070003</name>
</gene>
<keyword evidence="2" id="KW-1185">Reference proteome</keyword>
<proteinExistence type="predicted"/>
<name>A0A563VUK3_9CYAN</name>
<sequence length="374" mass="43489">MFNTTEALQDIVYNIKIDRDNLQISHAKLSVNLHSNFNKIQIKKIPLTQQLNYLNFHLFKLLHQIYFKGLYINKSNHRIQTNEAILKNIDAEQIDWEFYEKLDKNNQGSFWLHPSFHIVKKEIDGTLIAEFDNGFLQLKRKNHLPTAFQAASIGSPVAIKLPSSFIDQSYYIAIGDNLGGFPPTKKYFYTILIHFNFNSEAAISAMNSLTTELNKLKVMFRFKVLYNPLNYGMYTSGILQVFSYEYDSSLYKKAISPILQTTYKENKHYFNPEIPIFNKLLAPGIGLTERPHPRIRFKHTIDSEVNYCEFIADALLEAYQNNDESPKDRMKYIIKHFESKGVDLNCAYLNSEFEDIYTPLNLDRCLCVSPELLS</sequence>
<dbReference type="RefSeq" id="WP_144873874.1">
    <property type="nucleotide sequence ID" value="NZ_LR214047.1"/>
</dbReference>
<dbReference type="OrthoDB" id="503703at2"/>
<protein>
    <submittedName>
        <fullName evidence="1">Uncharacterized protein</fullName>
    </submittedName>
</protein>
<evidence type="ECO:0000313" key="2">
    <source>
        <dbReference type="Proteomes" id="UP000320055"/>
    </source>
</evidence>
<dbReference type="Proteomes" id="UP000320055">
    <property type="component" value="Unassembled WGS sequence"/>
</dbReference>
<reference evidence="1 2" key="1">
    <citation type="submission" date="2019-01" db="EMBL/GenBank/DDBJ databases">
        <authorList>
            <person name="Brito A."/>
        </authorList>
    </citation>
    <scope>NUCLEOTIDE SEQUENCE [LARGE SCALE GENOMIC DNA]</scope>
    <source>
        <strain evidence="1">1</strain>
    </source>
</reference>
<evidence type="ECO:0000313" key="1">
    <source>
        <dbReference type="EMBL" id="VEP15088.1"/>
    </source>
</evidence>